<accession>A0A1I0D9D8</accession>
<sequence length="287" mass="32813">MFKSLMIFKLKQAIELSNDVIAAEKFMPCESQDLVKMGFVPPLDISESYVHNFGKSSLLVIRKEEKILPSSVIAKAVYDRIQEIENARNIKLSKAERATVKQEVIVTLMPRAFSKFTQVKIWVDHENERISVDTSSAKQAELVLGLLRRVLGSLPVVPFGMFETPVSRTITNWVTNEFPHYLEFDGKLKIVDEDNATATFKDSDLNDEMVELACSGEVKQIGLNWREKINFVLDEDFKVKNIKFSEFVLDQRADDKCDDYAQRFDADLILYTAELNDLIADLVKTME</sequence>
<keyword evidence="5" id="KW-0233">DNA recombination</keyword>
<evidence type="ECO:0000256" key="5">
    <source>
        <dbReference type="ARBA" id="ARBA00023172"/>
    </source>
</evidence>
<evidence type="ECO:0000313" key="7">
    <source>
        <dbReference type="Proteomes" id="UP000242642"/>
    </source>
</evidence>
<dbReference type="GO" id="GO:0000018">
    <property type="term" value="P:regulation of DNA recombination"/>
    <property type="evidence" value="ECO:0007669"/>
    <property type="project" value="TreeGrafter"/>
</dbReference>
<comment type="similarity">
    <text evidence="2">Belongs to the RdgC family.</text>
</comment>
<protein>
    <recommendedName>
        <fullName evidence="3">Recombination-associated protein RdgC</fullName>
    </recommendedName>
</protein>
<evidence type="ECO:0000256" key="1">
    <source>
        <dbReference type="ARBA" id="ARBA00004453"/>
    </source>
</evidence>
<dbReference type="AlphaFoldDB" id="A0A1I0D9D8"/>
<evidence type="ECO:0000256" key="2">
    <source>
        <dbReference type="ARBA" id="ARBA00008657"/>
    </source>
</evidence>
<dbReference type="EMBL" id="FOHV01000014">
    <property type="protein sequence ID" value="SET28826.1"/>
    <property type="molecule type" value="Genomic_DNA"/>
</dbReference>
<dbReference type="OrthoDB" id="5290530at2"/>
<dbReference type="PANTHER" id="PTHR38103">
    <property type="entry name" value="RECOMBINATION-ASSOCIATED PROTEIN RDGC"/>
    <property type="match status" value="1"/>
</dbReference>
<dbReference type="GO" id="GO:0043590">
    <property type="term" value="C:bacterial nucleoid"/>
    <property type="evidence" value="ECO:0007669"/>
    <property type="project" value="TreeGrafter"/>
</dbReference>
<reference evidence="7" key="1">
    <citation type="submission" date="2016-10" db="EMBL/GenBank/DDBJ databases">
        <authorList>
            <person name="Varghese N."/>
            <person name="Submissions S."/>
        </authorList>
    </citation>
    <scope>NUCLEOTIDE SEQUENCE [LARGE SCALE GENOMIC DNA]</scope>
    <source>
        <strain evidence="7">DSM 18579</strain>
    </source>
</reference>
<dbReference type="GO" id="GO:0003690">
    <property type="term" value="F:double-stranded DNA binding"/>
    <property type="evidence" value="ECO:0007669"/>
    <property type="project" value="TreeGrafter"/>
</dbReference>
<gene>
    <name evidence="6" type="ORF">SAMN02583745_01909</name>
</gene>
<evidence type="ECO:0000256" key="4">
    <source>
        <dbReference type="ARBA" id="ARBA00022490"/>
    </source>
</evidence>
<dbReference type="InterPro" id="IPR007476">
    <property type="entry name" value="RdgC"/>
</dbReference>
<evidence type="ECO:0000313" key="6">
    <source>
        <dbReference type="EMBL" id="SET28826.1"/>
    </source>
</evidence>
<name>A0A1I0D9D8_9GAMM</name>
<dbReference type="NCBIfam" id="NF001464">
    <property type="entry name" value="PRK00321.1-5"/>
    <property type="match status" value="1"/>
</dbReference>
<dbReference type="GO" id="GO:0006310">
    <property type="term" value="P:DNA recombination"/>
    <property type="evidence" value="ECO:0007669"/>
    <property type="project" value="UniProtKB-KW"/>
</dbReference>
<keyword evidence="4" id="KW-0963">Cytoplasm</keyword>
<dbReference type="PANTHER" id="PTHR38103:SF1">
    <property type="entry name" value="RECOMBINATION-ASSOCIATED PROTEIN RDGC"/>
    <property type="match status" value="1"/>
</dbReference>
<dbReference type="Pfam" id="PF04381">
    <property type="entry name" value="RdgC"/>
    <property type="match status" value="1"/>
</dbReference>
<dbReference type="RefSeq" id="WP_093320229.1">
    <property type="nucleotide sequence ID" value="NZ_FOHV01000014.1"/>
</dbReference>
<organism evidence="6 7">
    <name type="scientific">Thorsellia anophelis DSM 18579</name>
    <dbReference type="NCBI Taxonomy" id="1123402"/>
    <lineage>
        <taxon>Bacteria</taxon>
        <taxon>Pseudomonadati</taxon>
        <taxon>Pseudomonadota</taxon>
        <taxon>Gammaproteobacteria</taxon>
        <taxon>Enterobacterales</taxon>
        <taxon>Thorselliaceae</taxon>
        <taxon>Thorsellia</taxon>
    </lineage>
</organism>
<comment type="subcellular location">
    <subcellularLocation>
        <location evidence="1">Cytoplasm</location>
        <location evidence="1">Nucleoid</location>
    </subcellularLocation>
</comment>
<dbReference type="STRING" id="1123402.SAMN02583745_01909"/>
<evidence type="ECO:0000256" key="3">
    <source>
        <dbReference type="ARBA" id="ARBA00022296"/>
    </source>
</evidence>
<dbReference type="Proteomes" id="UP000242642">
    <property type="component" value="Unassembled WGS sequence"/>
</dbReference>
<proteinExistence type="inferred from homology"/>
<keyword evidence="7" id="KW-1185">Reference proteome</keyword>